<organism evidence="2">
    <name type="scientific">Anopheles triannulatus</name>
    <dbReference type="NCBI Taxonomy" id="58253"/>
    <lineage>
        <taxon>Eukaryota</taxon>
        <taxon>Metazoa</taxon>
        <taxon>Ecdysozoa</taxon>
        <taxon>Arthropoda</taxon>
        <taxon>Hexapoda</taxon>
        <taxon>Insecta</taxon>
        <taxon>Pterygota</taxon>
        <taxon>Neoptera</taxon>
        <taxon>Endopterygota</taxon>
        <taxon>Diptera</taxon>
        <taxon>Nematocera</taxon>
        <taxon>Culicoidea</taxon>
        <taxon>Culicidae</taxon>
        <taxon>Anophelinae</taxon>
        <taxon>Anopheles</taxon>
    </lineage>
</organism>
<accession>A0A2M4B3U3</accession>
<dbReference type="AlphaFoldDB" id="A0A2M4B3U3"/>
<name>A0A2M4B3U3_9DIPT</name>
<keyword evidence="1" id="KW-0732">Signal</keyword>
<reference evidence="2" key="1">
    <citation type="submission" date="2018-01" db="EMBL/GenBank/DDBJ databases">
        <title>An insight into the sialome of Amazonian anophelines.</title>
        <authorList>
            <person name="Ribeiro J.M."/>
            <person name="Scarpassa V."/>
            <person name="Calvo E."/>
        </authorList>
    </citation>
    <scope>NUCLEOTIDE SEQUENCE</scope>
    <source>
        <tissue evidence="2">Salivary glands</tissue>
    </source>
</reference>
<feature type="signal peptide" evidence="1">
    <location>
        <begin position="1"/>
        <end position="35"/>
    </location>
</feature>
<sequence length="80" mass="9002">MLGSKWGMLSDMPSVRTRVSHFLIFLLFQLPTSGSTSVAKNLDAPVRWIQSFKLSAISPSTIQRSGIVRLPAFYLFAHYQ</sequence>
<proteinExistence type="predicted"/>
<feature type="chain" id="PRO_5014636782" evidence="1">
    <location>
        <begin position="36"/>
        <end position="80"/>
    </location>
</feature>
<evidence type="ECO:0000313" key="2">
    <source>
        <dbReference type="EMBL" id="MBW47691.1"/>
    </source>
</evidence>
<protein>
    <submittedName>
        <fullName evidence="2">Putative secreted protein</fullName>
    </submittedName>
</protein>
<evidence type="ECO:0000256" key="1">
    <source>
        <dbReference type="SAM" id="SignalP"/>
    </source>
</evidence>
<dbReference type="EMBL" id="GGFK01014370">
    <property type="protein sequence ID" value="MBW47691.1"/>
    <property type="molecule type" value="Transcribed_RNA"/>
</dbReference>